<dbReference type="Pfam" id="PF13191">
    <property type="entry name" value="AAA_16"/>
    <property type="match status" value="1"/>
</dbReference>
<dbReference type="EMBL" id="CAKOGP040001736">
    <property type="protein sequence ID" value="CAJ1947917.1"/>
    <property type="molecule type" value="Genomic_DNA"/>
</dbReference>
<organism evidence="2 3">
    <name type="scientific">Cylindrotheca closterium</name>
    <dbReference type="NCBI Taxonomy" id="2856"/>
    <lineage>
        <taxon>Eukaryota</taxon>
        <taxon>Sar</taxon>
        <taxon>Stramenopiles</taxon>
        <taxon>Ochrophyta</taxon>
        <taxon>Bacillariophyta</taxon>
        <taxon>Bacillariophyceae</taxon>
        <taxon>Bacillariophycidae</taxon>
        <taxon>Bacillariales</taxon>
        <taxon>Bacillariaceae</taxon>
        <taxon>Cylindrotheca</taxon>
    </lineage>
</organism>
<accession>A0AAD2FP33</accession>
<dbReference type="SUPFAM" id="SSF52540">
    <property type="entry name" value="P-loop containing nucleoside triphosphate hydrolases"/>
    <property type="match status" value="1"/>
</dbReference>
<dbReference type="PANTHER" id="PTHR43642:SF1">
    <property type="entry name" value="HYBRID SIGNAL TRANSDUCTION HISTIDINE KINASE G"/>
    <property type="match status" value="1"/>
</dbReference>
<dbReference type="InterPro" id="IPR011990">
    <property type="entry name" value="TPR-like_helical_dom_sf"/>
</dbReference>
<gene>
    <name evidence="2" type="ORF">CYCCA115_LOCUS11373</name>
</gene>
<proteinExistence type="predicted"/>
<dbReference type="Gene3D" id="3.40.50.300">
    <property type="entry name" value="P-loop containing nucleotide triphosphate hydrolases"/>
    <property type="match status" value="1"/>
</dbReference>
<dbReference type="SUPFAM" id="SSF48452">
    <property type="entry name" value="TPR-like"/>
    <property type="match status" value="1"/>
</dbReference>
<dbReference type="InterPro" id="IPR041664">
    <property type="entry name" value="AAA_16"/>
</dbReference>
<keyword evidence="3" id="KW-1185">Reference proteome</keyword>
<comment type="caution">
    <text evidence="2">The sequence shown here is derived from an EMBL/GenBank/DDBJ whole genome shotgun (WGS) entry which is preliminary data.</text>
</comment>
<dbReference type="AlphaFoldDB" id="A0AAD2FP33"/>
<evidence type="ECO:0000313" key="2">
    <source>
        <dbReference type="EMBL" id="CAJ1947917.1"/>
    </source>
</evidence>
<dbReference type="InterPro" id="IPR053159">
    <property type="entry name" value="Hybrid_Histidine_Kinase"/>
</dbReference>
<feature type="domain" description="Orc1-like AAA ATPase" evidence="1">
    <location>
        <begin position="132"/>
        <end position="337"/>
    </location>
</feature>
<name>A0AAD2FP33_9STRA</name>
<dbReference type="Proteomes" id="UP001295423">
    <property type="component" value="Unassembled WGS sequence"/>
</dbReference>
<reference evidence="2" key="1">
    <citation type="submission" date="2023-08" db="EMBL/GenBank/DDBJ databases">
        <authorList>
            <person name="Audoor S."/>
            <person name="Bilcke G."/>
        </authorList>
    </citation>
    <scope>NUCLEOTIDE SEQUENCE</scope>
</reference>
<protein>
    <recommendedName>
        <fullName evidence="1">Orc1-like AAA ATPase domain-containing protein</fullName>
    </recommendedName>
</protein>
<evidence type="ECO:0000313" key="3">
    <source>
        <dbReference type="Proteomes" id="UP001295423"/>
    </source>
</evidence>
<evidence type="ECO:0000259" key="1">
    <source>
        <dbReference type="Pfam" id="PF13191"/>
    </source>
</evidence>
<dbReference type="InterPro" id="IPR027417">
    <property type="entry name" value="P-loop_NTPase"/>
</dbReference>
<sequence>MASANNDQVKKRVSIPMSSKDEATITTYEYTLPGDDDDSFLVDESDLMSSRSGSFKRIDTTGSVFSNSSGSISMSARSTGSSNAQEMTSMRSKSICDDELNLIDRNSVKQKKSSQALAGLTINKLNTSNIGLIGREKQVKILHSCYSTIMDSKKEEGIYAKNRQLVFIKGYAGVGKSMLAKTLEQKVSSTDKGCFVEGKFDYNHSDEPYSGIAAAFGNIFDFIMKDSQGRDFSTITEKITSRLGEDVKMMMYLVPQLDELIGDYSTSGVESNEGAFDPTSAEQRWKYAFRMLARALTSTFHPLVMVLDDLQWADVSSLDVIEYLVSDVENPNPLMIVGSYRSNEVDENSILYNRIQSLLGKCDKFCFKIREIDVPSFDVNDVNKMVMSMLSIDDDEDATRDLAEICYKRTQGNPFFLSEFMLLLYEEKLVEFNLGLMAWKWEASEIDEKTMATANVVNLLQTRMRKMNLDVQNLLQYAACLGTSFTMSNLQLIWKEEGDMQNSNRLTVADFLNLTKQESLIESNGGSEYRWVHDKVQEAALHLSDTVNDAFRFDIGITLLHGMTPNEVEEKLFDMVDLINSGKVNKAAEFAELNLRAAEKARTMSALQSASAYAVHGIGFLPGDHWESHRPLALKLYTMAAEVELALGRVESSEKYGNEVLGQDNMSLMETLPFRLAKARNLCYVQLKFDDAINYCIPILRDLGHNLTWSRKAVPIQAVRSLLRSVKALKQAPKEMWENVSKTTDPKEQSVALLMRQLNYAGYNSEDVFLSILCNARLGEMTLKHGVNQSSASAIATLGGAILMVQQDYETCEQLGTLALSLERRIHGIHIAETVYCAYAYGLSWTRMLGDCVMPAMEGYTLGMQKGDTPFASWNLMQHFVFLPYTMGKALGPMLEEFPRILAQLENVAQSGHVLVLRLFWQMMLDMQRTLQPSTNQLEGEIFSRSKDNEQSPVHRGTVHLCEGELMIFCGDYESAATRAIKKAGKYEKALPGFFMIMIETFHRAVALYAMAQKTKRLKYRSRADAIRKTMMKWMKRGNPNVVYFVEFLTAEHYALASKLDKAEEHYRKSIVFTARTGYLHHSGLFNERYADFLLSKRKDVNEAKYRLEEAIRYYEEWGATGKVQQLKDRLTSLS</sequence>
<dbReference type="PANTHER" id="PTHR43642">
    <property type="entry name" value="HYBRID SIGNAL TRANSDUCTION HISTIDINE KINASE G"/>
    <property type="match status" value="1"/>
</dbReference>